<dbReference type="SUPFAM" id="SSF57701">
    <property type="entry name" value="Zn2/Cys6 DNA-binding domain"/>
    <property type="match status" value="1"/>
</dbReference>
<gene>
    <name evidence="9" type="ORF">TWF506_007752</name>
</gene>
<feature type="compositionally biased region" description="Basic and acidic residues" evidence="7">
    <location>
        <begin position="185"/>
        <end position="197"/>
    </location>
</feature>
<dbReference type="PANTHER" id="PTHR47338:SF27">
    <property type="entry name" value="ZN(II)2CYS6 TRANSCRIPTION FACTOR (EUROFUNG)"/>
    <property type="match status" value="1"/>
</dbReference>
<dbReference type="AlphaFoldDB" id="A0AAN8NKU2"/>
<sequence length="1049" mass="115740">MSRMEESEASLSGGSVAKKRKTSKDADKGPAKDIEKTKPSAPSSLDSSRTQEPGNSKKDDKAGTQEGTVWSETKTKAGKDRKRLPLACIACRRKKIRCSGEKPACKHCVRARTPCVYKQTARKFVPRTDYMATLDKRMKRMEERLLKYVSKDQASALGPIARSVVKPNPAVLQNSIDSQGNSRKRSAEKAFSEEARKKPALVPKVSESTQPLSVKRSQGDVSDEMLEEGKDKLPTRELQEHLVEVYFECVYGQTYLLLHKPSFMRRFKNGTVPPVLILALCAVSARFSNHPTIRKDMPFLAGEDWGIEAGRIVRENFDRANLTNLTVLLLLGLHELGTCNGGKSWAYGGMAMRMAYALQLHKEIDNDPLGIPTNSSMLHRNPISFTDREIRRRLMWACFFMDRFNSSGTSRPQFLDEADINIQLPIKERMFITERPGLTEDVNGSVDQIETGGRSELRNVQANMGIAAFNVRVVTLWGRVMKYLNHGGKEKDVAQIWMPESNFAKLNEQVHRLRDTLPEALVYNEKNLNSHAAEKLEGQFVFLHIAIQQIFLILHRFSIPLRPGVKPATGYPMDFLRSAVQISFKAANTIAIIFSDALNRDYGVYAPFLGYTSFAAATVHVVGAFSKNQAIVATAKKNLTVCVKYLTKMARFWGVFYPLWDNLRDQYDLQSRAVQSPDSVEVEAGEEPSNILQYGDWFTRFPRGVDQQGARPGDSGRSALPEVEVAESAFVKTETLDELIRKDSNPVMRKGSDMETPDEFLKKLQEAAAISATMKKTMKRKAAASTAKTAGPSVQGVQHPVSHVRTGTTTKAEKPTQNITYPRQSNHRPVNGVQPTRRHSSSTVDPRPSFPSPLATETGPFDHHFPRSAIETRGPFSHTSPSSGASDISLPRHEFPTDPVHAAAVLGAAGAPTTATFPMHQITFAGSADMHHQNQTHGSPWGYQGDLPEGFLTTSAWFNGNMGEFGAPMNGFTAPHEDMLATQDNGWFLPFNFSPPGTEGLEFNAGGGGLHQMFEGVVGSGDTEGGTTIGDIAHPAQVNDGSPGMGYHG</sequence>
<comment type="caution">
    <text evidence="9">The sequence shown here is derived from an EMBL/GenBank/DDBJ whole genome shotgun (WGS) entry which is preliminary data.</text>
</comment>
<evidence type="ECO:0000313" key="9">
    <source>
        <dbReference type="EMBL" id="KAK6515416.1"/>
    </source>
</evidence>
<dbReference type="InterPro" id="IPR036864">
    <property type="entry name" value="Zn2-C6_fun-type_DNA-bd_sf"/>
</dbReference>
<reference evidence="9 10" key="1">
    <citation type="submission" date="2019-10" db="EMBL/GenBank/DDBJ databases">
        <authorList>
            <person name="Palmer J.M."/>
        </authorList>
    </citation>
    <scope>NUCLEOTIDE SEQUENCE [LARGE SCALE GENOMIC DNA]</scope>
    <source>
        <strain evidence="9 10">TWF506</strain>
    </source>
</reference>
<feature type="compositionally biased region" description="Polar residues" evidence="7">
    <location>
        <begin position="877"/>
        <end position="886"/>
    </location>
</feature>
<keyword evidence="5" id="KW-0804">Transcription</keyword>
<dbReference type="InterPro" id="IPR007219">
    <property type="entry name" value="XnlR_reg_dom"/>
</dbReference>
<dbReference type="CDD" id="cd00067">
    <property type="entry name" value="GAL4"/>
    <property type="match status" value="1"/>
</dbReference>
<dbReference type="Gene3D" id="4.10.240.10">
    <property type="entry name" value="Zn(2)-C6 fungal-type DNA-binding domain"/>
    <property type="match status" value="1"/>
</dbReference>
<keyword evidence="4" id="KW-0843">Virulence</keyword>
<evidence type="ECO:0000313" key="10">
    <source>
        <dbReference type="Proteomes" id="UP001307849"/>
    </source>
</evidence>
<dbReference type="GO" id="GO:0008270">
    <property type="term" value="F:zinc ion binding"/>
    <property type="evidence" value="ECO:0007669"/>
    <property type="project" value="InterPro"/>
</dbReference>
<dbReference type="EMBL" id="JAVHJM010000004">
    <property type="protein sequence ID" value="KAK6515416.1"/>
    <property type="molecule type" value="Genomic_DNA"/>
</dbReference>
<dbReference type="InterPro" id="IPR050815">
    <property type="entry name" value="TF_fung"/>
</dbReference>
<feature type="compositionally biased region" description="Basic and acidic residues" evidence="7">
    <location>
        <begin position="23"/>
        <end position="38"/>
    </location>
</feature>
<evidence type="ECO:0000256" key="6">
    <source>
        <dbReference type="ARBA" id="ARBA00023242"/>
    </source>
</evidence>
<evidence type="ECO:0000256" key="3">
    <source>
        <dbReference type="ARBA" id="ARBA00023015"/>
    </source>
</evidence>
<dbReference type="Pfam" id="PF04082">
    <property type="entry name" value="Fungal_trans"/>
    <property type="match status" value="1"/>
</dbReference>
<keyword evidence="6" id="KW-0539">Nucleus</keyword>
<dbReference type="CDD" id="cd12148">
    <property type="entry name" value="fungal_TF_MHR"/>
    <property type="match status" value="1"/>
</dbReference>
<dbReference type="GO" id="GO:0000981">
    <property type="term" value="F:DNA-binding transcription factor activity, RNA polymerase II-specific"/>
    <property type="evidence" value="ECO:0007669"/>
    <property type="project" value="InterPro"/>
</dbReference>
<accession>A0AAN8NKU2</accession>
<feature type="region of interest" description="Disordered" evidence="7">
    <location>
        <begin position="1"/>
        <end position="77"/>
    </location>
</feature>
<organism evidence="9 10">
    <name type="scientific">Arthrobotrys conoides</name>
    <dbReference type="NCBI Taxonomy" id="74498"/>
    <lineage>
        <taxon>Eukaryota</taxon>
        <taxon>Fungi</taxon>
        <taxon>Dikarya</taxon>
        <taxon>Ascomycota</taxon>
        <taxon>Pezizomycotina</taxon>
        <taxon>Orbiliomycetes</taxon>
        <taxon>Orbiliales</taxon>
        <taxon>Orbiliaceae</taxon>
        <taxon>Arthrobotrys</taxon>
    </lineage>
</organism>
<protein>
    <recommendedName>
        <fullName evidence="8">Zn(2)-C6 fungal-type domain-containing protein</fullName>
    </recommendedName>
</protein>
<feature type="compositionally biased region" description="Polar residues" evidence="7">
    <location>
        <begin position="172"/>
        <end position="181"/>
    </location>
</feature>
<comment type="subcellular location">
    <subcellularLocation>
        <location evidence="1">Nucleus</location>
    </subcellularLocation>
</comment>
<evidence type="ECO:0000256" key="1">
    <source>
        <dbReference type="ARBA" id="ARBA00004123"/>
    </source>
</evidence>
<feature type="compositionally biased region" description="Polar residues" evidence="7">
    <location>
        <begin position="805"/>
        <end position="828"/>
    </location>
</feature>
<evidence type="ECO:0000256" key="5">
    <source>
        <dbReference type="ARBA" id="ARBA00023163"/>
    </source>
</evidence>
<dbReference type="SMART" id="SM00906">
    <property type="entry name" value="Fungal_trans"/>
    <property type="match status" value="1"/>
</dbReference>
<proteinExistence type="predicted"/>
<dbReference type="PROSITE" id="PS50048">
    <property type="entry name" value="ZN2_CY6_FUNGAL_2"/>
    <property type="match status" value="1"/>
</dbReference>
<dbReference type="InterPro" id="IPR001138">
    <property type="entry name" value="Zn2Cys6_DnaBD"/>
</dbReference>
<dbReference type="PANTHER" id="PTHR47338">
    <property type="entry name" value="ZN(II)2CYS6 TRANSCRIPTION FACTOR (EUROFUNG)-RELATED"/>
    <property type="match status" value="1"/>
</dbReference>
<feature type="domain" description="Zn(2)-C6 fungal-type" evidence="8">
    <location>
        <begin position="87"/>
        <end position="117"/>
    </location>
</feature>
<dbReference type="GO" id="GO:0003677">
    <property type="term" value="F:DNA binding"/>
    <property type="evidence" value="ECO:0007669"/>
    <property type="project" value="InterPro"/>
</dbReference>
<evidence type="ECO:0000259" key="8">
    <source>
        <dbReference type="PROSITE" id="PS50048"/>
    </source>
</evidence>
<dbReference type="GO" id="GO:0006351">
    <property type="term" value="P:DNA-templated transcription"/>
    <property type="evidence" value="ECO:0007669"/>
    <property type="project" value="InterPro"/>
</dbReference>
<keyword evidence="2" id="KW-0479">Metal-binding</keyword>
<dbReference type="Proteomes" id="UP001307849">
    <property type="component" value="Unassembled WGS sequence"/>
</dbReference>
<keyword evidence="3" id="KW-0805">Transcription regulation</keyword>
<evidence type="ECO:0000256" key="2">
    <source>
        <dbReference type="ARBA" id="ARBA00022723"/>
    </source>
</evidence>
<feature type="region of interest" description="Disordered" evidence="7">
    <location>
        <begin position="783"/>
        <end position="895"/>
    </location>
</feature>
<evidence type="ECO:0000256" key="7">
    <source>
        <dbReference type="SAM" id="MobiDB-lite"/>
    </source>
</evidence>
<dbReference type="SMART" id="SM00066">
    <property type="entry name" value="GAL4"/>
    <property type="match status" value="1"/>
</dbReference>
<feature type="region of interest" description="Disordered" evidence="7">
    <location>
        <begin position="172"/>
        <end position="226"/>
    </location>
</feature>
<dbReference type="Pfam" id="PF00172">
    <property type="entry name" value="Zn_clus"/>
    <property type="match status" value="1"/>
</dbReference>
<evidence type="ECO:0000256" key="4">
    <source>
        <dbReference type="ARBA" id="ARBA00023026"/>
    </source>
</evidence>
<feature type="compositionally biased region" description="Polar residues" evidence="7">
    <location>
        <begin position="206"/>
        <end position="220"/>
    </location>
</feature>
<dbReference type="PROSITE" id="PS00463">
    <property type="entry name" value="ZN2_CY6_FUNGAL_1"/>
    <property type="match status" value="1"/>
</dbReference>
<keyword evidence="10" id="KW-1185">Reference proteome</keyword>
<feature type="compositionally biased region" description="Polar residues" evidence="7">
    <location>
        <begin position="40"/>
        <end position="54"/>
    </location>
</feature>
<name>A0AAN8NKU2_9PEZI</name>
<dbReference type="GO" id="GO:0005634">
    <property type="term" value="C:nucleus"/>
    <property type="evidence" value="ECO:0007669"/>
    <property type="project" value="UniProtKB-SubCell"/>
</dbReference>